<comment type="similarity">
    <text evidence="1">Belongs to the short-chain dehydrogenases/reductases (SDR) family.</text>
</comment>
<dbReference type="KEGG" id="cuh:BJN34_26905"/>
<dbReference type="Pfam" id="PF13561">
    <property type="entry name" value="adh_short_C2"/>
    <property type="match status" value="1"/>
</dbReference>
<name>A0A1U9UYM8_CUPNE</name>
<evidence type="ECO:0000313" key="4">
    <source>
        <dbReference type="Proteomes" id="UP000189627"/>
    </source>
</evidence>
<evidence type="ECO:0000256" key="2">
    <source>
        <dbReference type="ARBA" id="ARBA00023002"/>
    </source>
</evidence>
<dbReference type="InterPro" id="IPR020904">
    <property type="entry name" value="Sc_DH/Rdtase_CS"/>
</dbReference>
<dbReference type="EMBL" id="CP017758">
    <property type="protein sequence ID" value="AQV97497.1"/>
    <property type="molecule type" value="Genomic_DNA"/>
</dbReference>
<dbReference type="GO" id="GO:0016491">
    <property type="term" value="F:oxidoreductase activity"/>
    <property type="evidence" value="ECO:0007669"/>
    <property type="project" value="UniProtKB-KW"/>
</dbReference>
<dbReference type="RefSeq" id="WP_078199859.1">
    <property type="nucleotide sequence ID" value="NZ_CP017758.1"/>
</dbReference>
<evidence type="ECO:0000256" key="1">
    <source>
        <dbReference type="ARBA" id="ARBA00006484"/>
    </source>
</evidence>
<protein>
    <submittedName>
        <fullName evidence="3">KR domain-containing protein</fullName>
    </submittedName>
</protein>
<dbReference type="PROSITE" id="PS00061">
    <property type="entry name" value="ADH_SHORT"/>
    <property type="match status" value="1"/>
</dbReference>
<dbReference type="OrthoDB" id="8687320at2"/>
<dbReference type="PANTHER" id="PTHR24321">
    <property type="entry name" value="DEHYDROGENASES, SHORT CHAIN"/>
    <property type="match status" value="1"/>
</dbReference>
<dbReference type="PRINTS" id="PR00080">
    <property type="entry name" value="SDRFAMILY"/>
</dbReference>
<dbReference type="Proteomes" id="UP000189627">
    <property type="component" value="Chromosome 2"/>
</dbReference>
<keyword evidence="2" id="KW-0560">Oxidoreductase</keyword>
<dbReference type="PRINTS" id="PR00081">
    <property type="entry name" value="GDHRDH"/>
</dbReference>
<reference evidence="4" key="1">
    <citation type="submission" date="2017-02" db="EMBL/GenBank/DDBJ databases">
        <title>Complete genome sequence of Cupriavidus necator strain NH9, a 3-chlorobenzoate degrader.</title>
        <authorList>
            <person name="Moriuchi R."/>
            <person name="Dohra H."/>
            <person name="Ogawa N."/>
        </authorList>
    </citation>
    <scope>NUCLEOTIDE SEQUENCE [LARGE SCALE GENOMIC DNA]</scope>
    <source>
        <strain evidence="4">NH9</strain>
    </source>
</reference>
<accession>A0A1U9UYM8</accession>
<sequence length="259" mass="26882">MTQFKDQVALVTGGASGIGAATARLLAERGAQVVIADLASGNGATVADRIGAEFMALDVTSEPGWKATIAAILERHGRLDVLVNAAGIVGDVVNGTLASTTLADFRRVLAVNLDGTFLGCREGIEAMRRTGKGAIINLASVGAYYPTLQSVAYGASKGAVTQLTKTVALAGSESGHQIRCNSVHPGKIATPMLETIFDQYKQRQAAGGVDPRTAGRRIPLAEEGKPEDVANLIAFLASDQAGYITGGEFTVDGGWRLLR</sequence>
<dbReference type="AlphaFoldDB" id="A0A1U9UYM8"/>
<dbReference type="InterPro" id="IPR002347">
    <property type="entry name" value="SDR_fam"/>
</dbReference>
<dbReference type="FunFam" id="3.40.50.720:FF:000084">
    <property type="entry name" value="Short-chain dehydrogenase reductase"/>
    <property type="match status" value="1"/>
</dbReference>
<gene>
    <name evidence="3" type="ORF">BJN34_26905</name>
</gene>
<evidence type="ECO:0000313" key="3">
    <source>
        <dbReference type="EMBL" id="AQV97497.1"/>
    </source>
</evidence>
<organism evidence="3 4">
    <name type="scientific">Cupriavidus necator</name>
    <name type="common">Alcaligenes eutrophus</name>
    <name type="synonym">Ralstonia eutropha</name>
    <dbReference type="NCBI Taxonomy" id="106590"/>
    <lineage>
        <taxon>Bacteria</taxon>
        <taxon>Pseudomonadati</taxon>
        <taxon>Pseudomonadota</taxon>
        <taxon>Betaproteobacteria</taxon>
        <taxon>Burkholderiales</taxon>
        <taxon>Burkholderiaceae</taxon>
        <taxon>Cupriavidus</taxon>
    </lineage>
</organism>
<dbReference type="InterPro" id="IPR036291">
    <property type="entry name" value="NAD(P)-bd_dom_sf"/>
</dbReference>
<dbReference type="PANTHER" id="PTHR24321:SF15">
    <property type="entry name" value="OXIDOREDUCTASE UCPA"/>
    <property type="match status" value="1"/>
</dbReference>
<proteinExistence type="inferred from homology"/>
<dbReference type="SUPFAM" id="SSF51735">
    <property type="entry name" value="NAD(P)-binding Rossmann-fold domains"/>
    <property type="match status" value="1"/>
</dbReference>
<dbReference type="Gene3D" id="3.40.50.720">
    <property type="entry name" value="NAD(P)-binding Rossmann-like Domain"/>
    <property type="match status" value="1"/>
</dbReference>